<dbReference type="SUPFAM" id="SSF46785">
    <property type="entry name" value="Winged helix' DNA-binding domain"/>
    <property type="match status" value="1"/>
</dbReference>
<dbReference type="GO" id="GO:0005829">
    <property type="term" value="C:cytosol"/>
    <property type="evidence" value="ECO:0007669"/>
    <property type="project" value="TreeGrafter"/>
</dbReference>
<keyword evidence="4" id="KW-0804">Transcription</keyword>
<dbReference type="Gene3D" id="1.10.10.10">
    <property type="entry name" value="Winged helix-like DNA-binding domain superfamily/Winged helix DNA-binding domain"/>
    <property type="match status" value="1"/>
</dbReference>
<dbReference type="Pfam" id="PF03466">
    <property type="entry name" value="LysR_substrate"/>
    <property type="match status" value="1"/>
</dbReference>
<comment type="caution">
    <text evidence="6">The sequence shown here is derived from an EMBL/GenBank/DDBJ whole genome shotgun (WGS) entry which is preliminary data.</text>
</comment>
<dbReference type="SUPFAM" id="SSF53850">
    <property type="entry name" value="Periplasmic binding protein-like II"/>
    <property type="match status" value="1"/>
</dbReference>
<dbReference type="Gene3D" id="3.40.190.290">
    <property type="match status" value="1"/>
</dbReference>
<dbReference type="AlphaFoldDB" id="A0A952FSR2"/>
<name>A0A952FSR2_9PROT</name>
<evidence type="ECO:0000313" key="6">
    <source>
        <dbReference type="EMBL" id="MBW8727579.1"/>
    </source>
</evidence>
<dbReference type="FunFam" id="1.10.10.10:FF:000001">
    <property type="entry name" value="LysR family transcriptional regulator"/>
    <property type="match status" value="1"/>
</dbReference>
<reference evidence="6" key="1">
    <citation type="submission" date="2020-06" db="EMBL/GenBank/DDBJ databases">
        <title>Stable isotope informed genome-resolved metagenomics uncovers potential trophic interactions in rhizosphere soil.</title>
        <authorList>
            <person name="Starr E.P."/>
            <person name="Shi S."/>
            <person name="Blazewicz S.J."/>
            <person name="Koch B.J."/>
            <person name="Probst A.J."/>
            <person name="Hungate B.A."/>
            <person name="Pett-Ridge J."/>
            <person name="Firestone M.K."/>
            <person name="Banfield J.F."/>
        </authorList>
    </citation>
    <scope>NUCLEOTIDE SEQUENCE</scope>
    <source>
        <strain evidence="6">YM_69_17</strain>
    </source>
</reference>
<dbReference type="InterPro" id="IPR036390">
    <property type="entry name" value="WH_DNA-bd_sf"/>
</dbReference>
<sequence length="309" mass="33222">MDLRQLEHFLAVAEEQHFTRAARRVNIVQSGLSASIRALEEELGAPLFIRSTRRVDLTAAGRVLAEEARRVLAAAQGARDAVAAVQGLARGRLAIGTTHSLAPFVDLPGLLARFHAAHPGVEIRLCQGGSDRLFEKLRDSRVDLAFVPMQQAPPPDVRATMLACEELVAACRHDHPLAGRRNVPLSRLGRETFVDFQTDWGTRQLVDQAFARVRVERRTGFEVNDLPTALDLVALGLGIALVPEALIAAHPADPHRPPLAVATLALPEICWELGIAHAERGAAGGGPVNPAARAFLALLMDSQRVAAAA</sequence>
<gene>
    <name evidence="6" type="ORF">JF625_20815</name>
</gene>
<dbReference type="InterPro" id="IPR050950">
    <property type="entry name" value="HTH-type_LysR_regulators"/>
</dbReference>
<evidence type="ECO:0000256" key="1">
    <source>
        <dbReference type="ARBA" id="ARBA00009437"/>
    </source>
</evidence>
<keyword evidence="2" id="KW-0805">Transcription regulation</keyword>
<dbReference type="EMBL" id="JAEKLZ010000288">
    <property type="protein sequence ID" value="MBW8727579.1"/>
    <property type="molecule type" value="Genomic_DNA"/>
</dbReference>
<dbReference type="InterPro" id="IPR005119">
    <property type="entry name" value="LysR_subst-bd"/>
</dbReference>
<dbReference type="PANTHER" id="PTHR30419:SF31">
    <property type="entry name" value="BLR3139 PROTEIN"/>
    <property type="match status" value="1"/>
</dbReference>
<evidence type="ECO:0000256" key="4">
    <source>
        <dbReference type="ARBA" id="ARBA00023163"/>
    </source>
</evidence>
<feature type="domain" description="HTH lysR-type" evidence="5">
    <location>
        <begin position="1"/>
        <end position="58"/>
    </location>
</feature>
<organism evidence="6 7">
    <name type="scientific">Inquilinus limosus</name>
    <dbReference type="NCBI Taxonomy" id="171674"/>
    <lineage>
        <taxon>Bacteria</taxon>
        <taxon>Pseudomonadati</taxon>
        <taxon>Pseudomonadota</taxon>
        <taxon>Alphaproteobacteria</taxon>
        <taxon>Rhodospirillales</taxon>
        <taxon>Rhodospirillaceae</taxon>
        <taxon>Inquilinus</taxon>
    </lineage>
</organism>
<evidence type="ECO:0000259" key="5">
    <source>
        <dbReference type="PROSITE" id="PS50931"/>
    </source>
</evidence>
<dbReference type="PROSITE" id="PS50931">
    <property type="entry name" value="HTH_LYSR"/>
    <property type="match status" value="1"/>
</dbReference>
<comment type="similarity">
    <text evidence="1">Belongs to the LysR transcriptional regulatory family.</text>
</comment>
<dbReference type="CDD" id="cd08436">
    <property type="entry name" value="PBP2_LTTR_like_3"/>
    <property type="match status" value="1"/>
</dbReference>
<dbReference type="PRINTS" id="PR00039">
    <property type="entry name" value="HTHLYSR"/>
</dbReference>
<evidence type="ECO:0000256" key="3">
    <source>
        <dbReference type="ARBA" id="ARBA00023125"/>
    </source>
</evidence>
<dbReference type="InterPro" id="IPR036388">
    <property type="entry name" value="WH-like_DNA-bd_sf"/>
</dbReference>
<dbReference type="Proteomes" id="UP000700706">
    <property type="component" value="Unassembled WGS sequence"/>
</dbReference>
<dbReference type="GO" id="GO:0003677">
    <property type="term" value="F:DNA binding"/>
    <property type="evidence" value="ECO:0007669"/>
    <property type="project" value="UniProtKB-KW"/>
</dbReference>
<dbReference type="Pfam" id="PF00126">
    <property type="entry name" value="HTH_1"/>
    <property type="match status" value="1"/>
</dbReference>
<evidence type="ECO:0000313" key="7">
    <source>
        <dbReference type="Proteomes" id="UP000700706"/>
    </source>
</evidence>
<keyword evidence="3" id="KW-0238">DNA-binding</keyword>
<evidence type="ECO:0000256" key="2">
    <source>
        <dbReference type="ARBA" id="ARBA00023015"/>
    </source>
</evidence>
<protein>
    <submittedName>
        <fullName evidence="6">LysR family transcriptional regulator</fullName>
    </submittedName>
</protein>
<proteinExistence type="inferred from homology"/>
<accession>A0A952FSR2</accession>
<dbReference type="InterPro" id="IPR000847">
    <property type="entry name" value="LysR_HTH_N"/>
</dbReference>
<dbReference type="PANTHER" id="PTHR30419">
    <property type="entry name" value="HTH-TYPE TRANSCRIPTIONAL REGULATOR YBHD"/>
    <property type="match status" value="1"/>
</dbReference>
<dbReference type="GO" id="GO:0003700">
    <property type="term" value="F:DNA-binding transcription factor activity"/>
    <property type="evidence" value="ECO:0007669"/>
    <property type="project" value="InterPro"/>
</dbReference>